<evidence type="ECO:0000313" key="5">
    <source>
        <dbReference type="EMBL" id="KAJ6227228.1"/>
    </source>
</evidence>
<dbReference type="EMBL" id="JAOAOG010000337">
    <property type="protein sequence ID" value="KAJ6227228.1"/>
    <property type="molecule type" value="Genomic_DNA"/>
</dbReference>
<feature type="region of interest" description="Disordered" evidence="3">
    <location>
        <begin position="78"/>
        <end position="104"/>
    </location>
</feature>
<feature type="domain" description="RRM" evidence="4">
    <location>
        <begin position="187"/>
        <end position="257"/>
    </location>
</feature>
<feature type="region of interest" description="Disordered" evidence="3">
    <location>
        <begin position="120"/>
        <end position="184"/>
    </location>
</feature>
<gene>
    <name evidence="5" type="ORF">M0813_10136</name>
</gene>
<dbReference type="SUPFAM" id="SSF54928">
    <property type="entry name" value="RNA-binding domain, RBD"/>
    <property type="match status" value="2"/>
</dbReference>
<dbReference type="PROSITE" id="PS50102">
    <property type="entry name" value="RRM"/>
    <property type="match status" value="2"/>
</dbReference>
<dbReference type="InterPro" id="IPR000504">
    <property type="entry name" value="RRM_dom"/>
</dbReference>
<name>A0ABQ8X3N3_9EUKA</name>
<feature type="domain" description="RRM" evidence="4">
    <location>
        <begin position="268"/>
        <end position="341"/>
    </location>
</feature>
<protein>
    <submittedName>
        <fullName evidence="5">Protein mei2-like 4</fullName>
    </submittedName>
</protein>
<evidence type="ECO:0000313" key="6">
    <source>
        <dbReference type="Proteomes" id="UP001150062"/>
    </source>
</evidence>
<feature type="compositionally biased region" description="Basic and acidic residues" evidence="3">
    <location>
        <begin position="415"/>
        <end position="429"/>
    </location>
</feature>
<comment type="caution">
    <text evidence="5">The sequence shown here is derived from an EMBL/GenBank/DDBJ whole genome shotgun (WGS) entry which is preliminary data.</text>
</comment>
<feature type="compositionally biased region" description="Polar residues" evidence="3">
    <location>
        <begin position="120"/>
        <end position="133"/>
    </location>
</feature>
<dbReference type="SMART" id="SM00360">
    <property type="entry name" value="RRM"/>
    <property type="match status" value="2"/>
</dbReference>
<evidence type="ECO:0000256" key="3">
    <source>
        <dbReference type="SAM" id="MobiDB-lite"/>
    </source>
</evidence>
<feature type="compositionally biased region" description="Low complexity" evidence="3">
    <location>
        <begin position="135"/>
        <end position="166"/>
    </location>
</feature>
<evidence type="ECO:0000256" key="2">
    <source>
        <dbReference type="PROSITE-ProRule" id="PRU00176"/>
    </source>
</evidence>
<keyword evidence="1 2" id="KW-0694">RNA-binding</keyword>
<evidence type="ECO:0000256" key="1">
    <source>
        <dbReference type="ARBA" id="ARBA00022884"/>
    </source>
</evidence>
<feature type="compositionally biased region" description="Low complexity" evidence="3">
    <location>
        <begin position="430"/>
        <end position="439"/>
    </location>
</feature>
<dbReference type="Proteomes" id="UP001150062">
    <property type="component" value="Unassembled WGS sequence"/>
</dbReference>
<dbReference type="InterPro" id="IPR012677">
    <property type="entry name" value="Nucleotide-bd_a/b_plait_sf"/>
</dbReference>
<dbReference type="Gene3D" id="3.30.70.330">
    <property type="match status" value="2"/>
</dbReference>
<dbReference type="PANTHER" id="PTHR23189">
    <property type="entry name" value="RNA RECOGNITION MOTIF-CONTAINING"/>
    <property type="match status" value="1"/>
</dbReference>
<evidence type="ECO:0000259" key="4">
    <source>
        <dbReference type="PROSITE" id="PS50102"/>
    </source>
</evidence>
<feature type="compositionally biased region" description="Polar residues" evidence="3">
    <location>
        <begin position="401"/>
        <end position="414"/>
    </location>
</feature>
<dbReference type="Pfam" id="PF00076">
    <property type="entry name" value="RRM_1"/>
    <property type="match status" value="2"/>
</dbReference>
<proteinExistence type="predicted"/>
<feature type="region of interest" description="Disordered" evidence="3">
    <location>
        <begin position="401"/>
        <end position="439"/>
    </location>
</feature>
<keyword evidence="6" id="KW-1185">Reference proteome</keyword>
<accession>A0ABQ8X3N3</accession>
<organism evidence="5 6">
    <name type="scientific">Anaeramoeba flamelloides</name>
    <dbReference type="NCBI Taxonomy" id="1746091"/>
    <lineage>
        <taxon>Eukaryota</taxon>
        <taxon>Metamonada</taxon>
        <taxon>Anaeramoebidae</taxon>
        <taxon>Anaeramoeba</taxon>
    </lineage>
</organism>
<dbReference type="InterPro" id="IPR035979">
    <property type="entry name" value="RBD_domain_sf"/>
</dbReference>
<reference evidence="5" key="1">
    <citation type="submission" date="2022-08" db="EMBL/GenBank/DDBJ databases">
        <title>Novel sulfate-reducing endosymbionts in the free-living metamonad Anaeramoeba.</title>
        <authorList>
            <person name="Jerlstrom-Hultqvist J."/>
            <person name="Cepicka I."/>
            <person name="Gallot-Lavallee L."/>
            <person name="Salas-Leiva D."/>
            <person name="Curtis B.A."/>
            <person name="Zahonova K."/>
            <person name="Pipaliya S."/>
            <person name="Dacks J."/>
            <person name="Roger A.J."/>
        </authorList>
    </citation>
    <scope>NUCLEOTIDE SEQUENCE</scope>
    <source>
        <strain evidence="5">Schooner1</strain>
    </source>
</reference>
<sequence>MKPTFSSVSFFSQSTLTPLKQSVKLNFQKKTQPTEHFQNSFGFHHKLFGLECCFSTNFYQQSEIEDLKLIWERNPNKNQQFPTLKSRSRSQPSQTKKNSKHNETSMYVDSQNSEQFNSFNEHYFNSPTKTSKIGNVKSNSQNLQNNQNKNSNNNNNINSKNTNKNKPNSRKNSKSLKRDKNSSIASRSLHIGNLNQQISEKKLLSVFEQFGDVQSIRFESDNVIISYFDIRNSKEAKIVLQGSNLEGNVLDISYINPNKNGSKNINQGTLVVFGLNEFISNKELEVIFSQYGQIREIRSTPNKVYHRFVEFFDIREAEIAMNHLNKTKIKTRRIKIELARVVPMKRKKNYYYNNNEIKNNNNQNHNQSQNQNRITKNNTHTLTINNNHNHNLNDKQKLNYYSNPNSYPLTYSNNRGDKNLEDIENRDNNKNQNGYNYENSNQYLNSNINENYNYNENNHQYFYQNEENNNNIEQNQFDGQEGFDFYYSNNSYDYFSQDNF</sequence>
<feature type="compositionally biased region" description="Polar residues" evidence="3">
    <location>
        <begin position="78"/>
        <end position="96"/>
    </location>
</feature>